<comment type="caution">
    <text evidence="1">The sequence shown here is derived from an EMBL/GenBank/DDBJ whole genome shotgun (WGS) entry which is preliminary data.</text>
</comment>
<gene>
    <name evidence="1" type="ORF">EVAR_87303_1</name>
</gene>
<organism evidence="1 2">
    <name type="scientific">Eumeta variegata</name>
    <name type="common">Bagworm moth</name>
    <name type="synonym">Eumeta japonica</name>
    <dbReference type="NCBI Taxonomy" id="151549"/>
    <lineage>
        <taxon>Eukaryota</taxon>
        <taxon>Metazoa</taxon>
        <taxon>Ecdysozoa</taxon>
        <taxon>Arthropoda</taxon>
        <taxon>Hexapoda</taxon>
        <taxon>Insecta</taxon>
        <taxon>Pterygota</taxon>
        <taxon>Neoptera</taxon>
        <taxon>Endopterygota</taxon>
        <taxon>Lepidoptera</taxon>
        <taxon>Glossata</taxon>
        <taxon>Ditrysia</taxon>
        <taxon>Tineoidea</taxon>
        <taxon>Psychidae</taxon>
        <taxon>Oiketicinae</taxon>
        <taxon>Eumeta</taxon>
    </lineage>
</organism>
<accession>A0A4C1VVZ4</accession>
<dbReference type="OrthoDB" id="1607513at2759"/>
<dbReference type="EMBL" id="BGZK01000426">
    <property type="protein sequence ID" value="GBP42923.1"/>
    <property type="molecule type" value="Genomic_DNA"/>
</dbReference>
<dbReference type="Proteomes" id="UP000299102">
    <property type="component" value="Unassembled WGS sequence"/>
</dbReference>
<evidence type="ECO:0000313" key="2">
    <source>
        <dbReference type="Proteomes" id="UP000299102"/>
    </source>
</evidence>
<proteinExistence type="predicted"/>
<evidence type="ECO:0000313" key="1">
    <source>
        <dbReference type="EMBL" id="GBP42923.1"/>
    </source>
</evidence>
<sequence>MSKRAHRALLDREMVTQNSWSFVHSMVTPQGSDYLMTERKRVVIALVPAVDRGGVHRTRRHNARNSAALNCLRVTQCAGLTLLDPSSFSPAFLFCAIATLSRLTSQRHNFVLCTVQELSPFGTLYCMDLRKLYSPTPN</sequence>
<keyword evidence="2" id="KW-1185">Reference proteome</keyword>
<name>A0A4C1VVZ4_EUMVA</name>
<protein>
    <submittedName>
        <fullName evidence="1">Uncharacterized protein</fullName>
    </submittedName>
</protein>
<reference evidence="1 2" key="1">
    <citation type="journal article" date="2019" name="Commun. Biol.">
        <title>The bagworm genome reveals a unique fibroin gene that provides high tensile strength.</title>
        <authorList>
            <person name="Kono N."/>
            <person name="Nakamura H."/>
            <person name="Ohtoshi R."/>
            <person name="Tomita M."/>
            <person name="Numata K."/>
            <person name="Arakawa K."/>
        </authorList>
    </citation>
    <scope>NUCLEOTIDE SEQUENCE [LARGE SCALE GENOMIC DNA]</scope>
</reference>
<dbReference type="AlphaFoldDB" id="A0A4C1VVZ4"/>